<keyword evidence="1" id="KW-0472">Membrane</keyword>
<evidence type="ECO:0008006" key="4">
    <source>
        <dbReference type="Google" id="ProtNLM"/>
    </source>
</evidence>
<protein>
    <recommendedName>
        <fullName evidence="4">General secretion pathway GspH domain-containing protein</fullName>
    </recommendedName>
</protein>
<keyword evidence="1" id="KW-0812">Transmembrane</keyword>
<dbReference type="InterPro" id="IPR045584">
    <property type="entry name" value="Pilin-like"/>
</dbReference>
<organism evidence="2 3">
    <name type="scientific">Candidatus Komeilibacteria bacterium RIFCSPLOWO2_01_FULL_52_15</name>
    <dbReference type="NCBI Taxonomy" id="1798551"/>
    <lineage>
        <taxon>Bacteria</taxon>
        <taxon>Candidatus Komeiliibacteriota</taxon>
    </lineage>
</organism>
<comment type="caution">
    <text evidence="2">The sequence shown here is derived from an EMBL/GenBank/DDBJ whole genome shotgun (WGS) entry which is preliminary data.</text>
</comment>
<accession>A0A1G2BN03</accession>
<dbReference type="SUPFAM" id="SSF54523">
    <property type="entry name" value="Pili subunits"/>
    <property type="match status" value="1"/>
</dbReference>
<dbReference type="Proteomes" id="UP000178248">
    <property type="component" value="Unassembled WGS sequence"/>
</dbReference>
<evidence type="ECO:0000313" key="3">
    <source>
        <dbReference type="Proteomes" id="UP000178248"/>
    </source>
</evidence>
<dbReference type="InterPro" id="IPR012902">
    <property type="entry name" value="N_methyl_site"/>
</dbReference>
<feature type="transmembrane region" description="Helical" evidence="1">
    <location>
        <begin position="20"/>
        <end position="41"/>
    </location>
</feature>
<keyword evidence="1" id="KW-1133">Transmembrane helix</keyword>
<name>A0A1G2BN03_9BACT</name>
<proteinExistence type="predicted"/>
<dbReference type="Gene3D" id="3.30.700.10">
    <property type="entry name" value="Glycoprotein, Type 4 Pilin"/>
    <property type="match status" value="1"/>
</dbReference>
<dbReference type="NCBIfam" id="TIGR02532">
    <property type="entry name" value="IV_pilin_GFxxxE"/>
    <property type="match status" value="1"/>
</dbReference>
<dbReference type="EMBL" id="MHKM01000046">
    <property type="protein sequence ID" value="OGY90491.1"/>
    <property type="molecule type" value="Genomic_DNA"/>
</dbReference>
<evidence type="ECO:0000256" key="1">
    <source>
        <dbReference type="SAM" id="Phobius"/>
    </source>
</evidence>
<dbReference type="STRING" id="1798551.A3B30_01705"/>
<dbReference type="AlphaFoldDB" id="A0A1G2BN03"/>
<evidence type="ECO:0000313" key="2">
    <source>
        <dbReference type="EMBL" id="OGY90491.1"/>
    </source>
</evidence>
<dbReference type="Pfam" id="PF07963">
    <property type="entry name" value="N_methyl"/>
    <property type="match status" value="1"/>
</dbReference>
<gene>
    <name evidence="2" type="ORF">A3B30_01705</name>
</gene>
<reference evidence="2 3" key="1">
    <citation type="journal article" date="2016" name="Nat. Commun.">
        <title>Thousands of microbial genomes shed light on interconnected biogeochemical processes in an aquifer system.</title>
        <authorList>
            <person name="Anantharaman K."/>
            <person name="Brown C.T."/>
            <person name="Hug L.A."/>
            <person name="Sharon I."/>
            <person name="Castelle C.J."/>
            <person name="Probst A.J."/>
            <person name="Thomas B.C."/>
            <person name="Singh A."/>
            <person name="Wilkins M.J."/>
            <person name="Karaoz U."/>
            <person name="Brodie E.L."/>
            <person name="Williams K.H."/>
            <person name="Hubbard S.S."/>
            <person name="Banfield J.F."/>
        </authorList>
    </citation>
    <scope>NUCLEOTIDE SEQUENCE [LARGE SCALE GENOMIC DNA]</scope>
</reference>
<sequence>MNLHRRSADKKNDHQNGFSLIELVIVLSITPLLLLITLNLFNDYQANSQLNIAHQEMRQALTDARMKAVTGINGSRHGVYTDAVAGTFTVFEGTTYASRNQMNDIVYTWNPGFVTYAGLAEIHFSKLRGTTSPATITLTNTANNQQTIQINEAGSLQ</sequence>